<dbReference type="InterPro" id="IPR050155">
    <property type="entry name" value="HAD-like_hydrolase_sf"/>
</dbReference>
<sequence length="238" mass="26442">MTMNAQYEAVLFDLDGTLIDTAPELADAVNTTLRHFSLPAADEATVRGWIGHGTRALVEQALAAVKDHARDLALDTVMLEFARNYRNISGSRSRLYPGVEETLETLKRRGVPMVLVSNKESVYAKRLLVSHRLDKLFDLQVFGDSFPEKKPSPLAVQRSLAHLRVVPPRAVLVGDSEIDVATARNADVPVWLVSYGYRRQQRATDLGADRVISTMVDLLPAMRSRSPVWHDRARAGAE</sequence>
<dbReference type="Proteomes" id="UP000199233">
    <property type="component" value="Unassembled WGS sequence"/>
</dbReference>
<dbReference type="InterPro" id="IPR041492">
    <property type="entry name" value="HAD_2"/>
</dbReference>
<dbReference type="InterPro" id="IPR023198">
    <property type="entry name" value="PGP-like_dom2"/>
</dbReference>
<evidence type="ECO:0000256" key="1">
    <source>
        <dbReference type="ARBA" id="ARBA00000830"/>
    </source>
</evidence>
<evidence type="ECO:0000313" key="5">
    <source>
        <dbReference type="EMBL" id="SEQ70173.1"/>
    </source>
</evidence>
<dbReference type="NCBIfam" id="TIGR01549">
    <property type="entry name" value="HAD-SF-IA-v1"/>
    <property type="match status" value="1"/>
</dbReference>
<dbReference type="GO" id="GO:0005829">
    <property type="term" value="C:cytosol"/>
    <property type="evidence" value="ECO:0007669"/>
    <property type="project" value="TreeGrafter"/>
</dbReference>
<dbReference type="InterPro" id="IPR006439">
    <property type="entry name" value="HAD-SF_hydro_IA"/>
</dbReference>
<evidence type="ECO:0000256" key="3">
    <source>
        <dbReference type="ARBA" id="ARBA00006171"/>
    </source>
</evidence>
<evidence type="ECO:0000256" key="4">
    <source>
        <dbReference type="ARBA" id="ARBA00013078"/>
    </source>
</evidence>
<evidence type="ECO:0000313" key="6">
    <source>
        <dbReference type="Proteomes" id="UP000199233"/>
    </source>
</evidence>
<dbReference type="GO" id="GO:0006281">
    <property type="term" value="P:DNA repair"/>
    <property type="evidence" value="ECO:0007669"/>
    <property type="project" value="TreeGrafter"/>
</dbReference>
<comment type="similarity">
    <text evidence="3">Belongs to the HAD-like hydrolase superfamily. CbbY/CbbZ/Gph/YieH family.</text>
</comment>
<protein>
    <recommendedName>
        <fullName evidence="4">phosphoglycolate phosphatase</fullName>
        <ecNumber evidence="4">3.1.3.18</ecNumber>
    </recommendedName>
</protein>
<dbReference type="Pfam" id="PF13419">
    <property type="entry name" value="HAD_2"/>
    <property type="match status" value="1"/>
</dbReference>
<dbReference type="EMBL" id="FOFS01000009">
    <property type="protein sequence ID" value="SEQ70173.1"/>
    <property type="molecule type" value="Genomic_DNA"/>
</dbReference>
<organism evidence="5 6">
    <name type="scientific">Solimonas aquatica</name>
    <dbReference type="NCBI Taxonomy" id="489703"/>
    <lineage>
        <taxon>Bacteria</taxon>
        <taxon>Pseudomonadati</taxon>
        <taxon>Pseudomonadota</taxon>
        <taxon>Gammaproteobacteria</taxon>
        <taxon>Nevskiales</taxon>
        <taxon>Nevskiaceae</taxon>
        <taxon>Solimonas</taxon>
    </lineage>
</organism>
<gene>
    <name evidence="5" type="ORF">SAMN04488038_109201</name>
</gene>
<proteinExistence type="inferred from homology"/>
<dbReference type="PANTHER" id="PTHR43434:SF1">
    <property type="entry name" value="PHOSPHOGLYCOLATE PHOSPHATASE"/>
    <property type="match status" value="1"/>
</dbReference>
<dbReference type="Gene3D" id="1.10.150.240">
    <property type="entry name" value="Putative phosphatase, domain 2"/>
    <property type="match status" value="1"/>
</dbReference>
<comment type="catalytic activity">
    <reaction evidence="1">
        <text>2-phosphoglycolate + H2O = glycolate + phosphate</text>
        <dbReference type="Rhea" id="RHEA:14369"/>
        <dbReference type="ChEBI" id="CHEBI:15377"/>
        <dbReference type="ChEBI" id="CHEBI:29805"/>
        <dbReference type="ChEBI" id="CHEBI:43474"/>
        <dbReference type="ChEBI" id="CHEBI:58033"/>
        <dbReference type="EC" id="3.1.3.18"/>
    </reaction>
</comment>
<comment type="pathway">
    <text evidence="2">Organic acid metabolism; glycolate biosynthesis; glycolate from 2-phosphoglycolate: step 1/1.</text>
</comment>
<dbReference type="STRING" id="489703.SAMN04488038_109201"/>
<dbReference type="AlphaFoldDB" id="A0A1H9I6I1"/>
<dbReference type="RefSeq" id="WP_093286729.1">
    <property type="nucleotide sequence ID" value="NZ_FOFS01000009.1"/>
</dbReference>
<keyword evidence="6" id="KW-1185">Reference proteome</keyword>
<dbReference type="Gene3D" id="3.40.50.1000">
    <property type="entry name" value="HAD superfamily/HAD-like"/>
    <property type="match status" value="1"/>
</dbReference>
<dbReference type="SFLD" id="SFLDG01135">
    <property type="entry name" value="C1.5.6:_HAD__Beta-PGM__Phospha"/>
    <property type="match status" value="1"/>
</dbReference>
<dbReference type="SUPFAM" id="SSF56784">
    <property type="entry name" value="HAD-like"/>
    <property type="match status" value="1"/>
</dbReference>
<dbReference type="EC" id="3.1.3.18" evidence="4"/>
<dbReference type="GO" id="GO:0008967">
    <property type="term" value="F:phosphoglycolate phosphatase activity"/>
    <property type="evidence" value="ECO:0007669"/>
    <property type="project" value="UniProtKB-EC"/>
</dbReference>
<dbReference type="PRINTS" id="PR00413">
    <property type="entry name" value="HADHALOGNASE"/>
</dbReference>
<dbReference type="SFLD" id="SFLDS00003">
    <property type="entry name" value="Haloacid_Dehalogenase"/>
    <property type="match status" value="1"/>
</dbReference>
<reference evidence="5 6" key="1">
    <citation type="submission" date="2016-10" db="EMBL/GenBank/DDBJ databases">
        <authorList>
            <person name="de Groot N.N."/>
        </authorList>
    </citation>
    <scope>NUCLEOTIDE SEQUENCE [LARGE SCALE GENOMIC DNA]</scope>
    <source>
        <strain evidence="5 6">DSM 25927</strain>
    </source>
</reference>
<dbReference type="OrthoDB" id="9776368at2"/>
<evidence type="ECO:0000256" key="2">
    <source>
        <dbReference type="ARBA" id="ARBA00004818"/>
    </source>
</evidence>
<accession>A0A1H9I6I1</accession>
<dbReference type="SFLD" id="SFLDG01129">
    <property type="entry name" value="C1.5:_HAD__Beta-PGM__Phosphata"/>
    <property type="match status" value="1"/>
</dbReference>
<name>A0A1H9I6I1_9GAMM</name>
<dbReference type="InterPro" id="IPR023214">
    <property type="entry name" value="HAD_sf"/>
</dbReference>
<dbReference type="InterPro" id="IPR036412">
    <property type="entry name" value="HAD-like_sf"/>
</dbReference>
<dbReference type="NCBIfam" id="TIGR01509">
    <property type="entry name" value="HAD-SF-IA-v3"/>
    <property type="match status" value="1"/>
</dbReference>
<dbReference type="PANTHER" id="PTHR43434">
    <property type="entry name" value="PHOSPHOGLYCOLATE PHOSPHATASE"/>
    <property type="match status" value="1"/>
</dbReference>